<feature type="compositionally biased region" description="Basic residues" evidence="6">
    <location>
        <begin position="610"/>
        <end position="619"/>
    </location>
</feature>
<dbReference type="Pfam" id="PF20222">
    <property type="entry name" value="DUF6581"/>
    <property type="match status" value="1"/>
</dbReference>
<dbReference type="InterPro" id="IPR046488">
    <property type="entry name" value="Sfc3/Tfc3_C"/>
</dbReference>
<evidence type="ECO:0000256" key="4">
    <source>
        <dbReference type="ARBA" id="ARBA00023163"/>
    </source>
</evidence>
<evidence type="ECO:0000313" key="10">
    <source>
        <dbReference type="Proteomes" id="UP001222325"/>
    </source>
</evidence>
<keyword evidence="3" id="KW-0238">DNA-binding</keyword>
<dbReference type="InterPro" id="IPR035625">
    <property type="entry name" value="Tfc3-like_eWH"/>
</dbReference>
<evidence type="ECO:0000256" key="3">
    <source>
        <dbReference type="ARBA" id="ARBA00023125"/>
    </source>
</evidence>
<keyword evidence="4" id="KW-0804">Transcription</keyword>
<feature type="domain" description="B-block binding subunit of TFIIIC" evidence="7">
    <location>
        <begin position="149"/>
        <end position="214"/>
    </location>
</feature>
<keyword evidence="2" id="KW-0597">Phosphoprotein</keyword>
<accession>A0AAD6UIA9</accession>
<evidence type="ECO:0000256" key="6">
    <source>
        <dbReference type="SAM" id="MobiDB-lite"/>
    </source>
</evidence>
<dbReference type="GO" id="GO:0006384">
    <property type="term" value="P:transcription initiation at RNA polymerase III promoter"/>
    <property type="evidence" value="ECO:0007669"/>
    <property type="project" value="InterPro"/>
</dbReference>
<name>A0AAD6UIA9_9AGAR</name>
<dbReference type="EMBL" id="JARJCN010000003">
    <property type="protein sequence ID" value="KAJ7102344.1"/>
    <property type="molecule type" value="Genomic_DNA"/>
</dbReference>
<proteinExistence type="predicted"/>
<dbReference type="InterPro" id="IPR007309">
    <property type="entry name" value="TFIIIC_Bblock-bd"/>
</dbReference>
<dbReference type="InterPro" id="IPR044210">
    <property type="entry name" value="Tfc3-like"/>
</dbReference>
<evidence type="ECO:0000256" key="2">
    <source>
        <dbReference type="ARBA" id="ARBA00022553"/>
    </source>
</evidence>
<comment type="subcellular location">
    <subcellularLocation>
        <location evidence="1">Nucleus</location>
    </subcellularLocation>
</comment>
<dbReference type="GO" id="GO:0000127">
    <property type="term" value="C:transcription factor TFIIIC complex"/>
    <property type="evidence" value="ECO:0007669"/>
    <property type="project" value="InterPro"/>
</dbReference>
<comment type="caution">
    <text evidence="9">The sequence shown here is derived from an EMBL/GenBank/DDBJ whole genome shotgun (WGS) entry which is preliminary data.</text>
</comment>
<evidence type="ECO:0008006" key="11">
    <source>
        <dbReference type="Google" id="ProtNLM"/>
    </source>
</evidence>
<evidence type="ECO:0000259" key="8">
    <source>
        <dbReference type="Pfam" id="PF20222"/>
    </source>
</evidence>
<keyword evidence="5" id="KW-0539">Nucleus</keyword>
<dbReference type="GO" id="GO:0005634">
    <property type="term" value="C:nucleus"/>
    <property type="evidence" value="ECO:0007669"/>
    <property type="project" value="UniProtKB-SubCell"/>
</dbReference>
<dbReference type="CDD" id="cd16169">
    <property type="entry name" value="Tau138_eWH"/>
    <property type="match status" value="1"/>
</dbReference>
<dbReference type="Pfam" id="PF04182">
    <property type="entry name" value="B-block_TFIIIC"/>
    <property type="match status" value="1"/>
</dbReference>
<sequence>MDELLHHCLRELSFDGDLGCNVSRLRDFVVDFYKHSATMNAQNADDAFCAFVWSLVVQQPTVIVGTVPEGVTTEVWIAPQNSAKRKAKEKGEVTIEVAPPKLDIVPDAKNRSLDELTAQYGDQLRLAADPEATYSAITGTHIRFPKMSPMVYSALQIITRGRDAGVTVVQLGQRSKYDQKTCFYLIKQLTELDLIVKVRRGGVGSNFCIHKYFFDRSADWKEIRDEENRAAAETQAPPPAFVADAQDDEASIPDIKALNFTPIDARHLSSIPLVKARVVKLLKASKNSMHASNNMLVAIGFAHPTKTDRRFFASRTRELIEQRVIENVFVPSKRRGAHHSGTKCFRLVSTDPDQDANATQEGVIVQPDDEGPAEEQSAIKMNLTIHKQIITLLEEWGTSGMTLNELAAALCQFDKRTIELLLTRAEKYPPPAHLVDLGVACLMETSGRERRNRYYTIASYHALVAQENLDKSTAGYGDIELGLTGGFWPFGPEAFYTDQEALIRHQDRDARMTRSSGKAKKVHKNPLLPDGTVKKGRPKKVRPKNEDDEEVKPKKPRKRKLAEDEAAGLSEAHKPPTKKRRLSGQQEPNEVPVEGEPDADLALSATPLHVPKKRGRPPKNKAAAAVEGAHTAPAATKRGRPKKAKEPVASTSAPLKRGRGRRSTKMEVEDIDSVESEKATTPPSKRLRLESPSIPMLNTSLTPLSRSESIPPVDILSGQSLPSSPTSPIFSPVLDSTTLLDELQDDKDLNEQPFTSDATDAPLSLSPTFLTLPLLEDVPVPVVAQDSEPHSDPIFPVVNALLPPQLTLESQSNQFQSNLFADKPVAMPPAIKQKVNVSTLRRENELFHVLELLGGIANTQTKEIFEAHHALLISLAKAGETTSAPPGTKLDRRTATAAYNNMELRGRIRQLKTTVSSATGLTRSANIVYLPDITENAVAAFLTDLGRHAMPLAPFPPSAIVVDEHTEYGSKSVRPNRQPKTFPVQLLQAVPRKGARTPNAARADELFAYDEETIREVLLTERSTLGQMYGYIAGKLIRTREFHLFGLNVFEARFPSLNIVSHDKRIANFSFFYHDIPVSLYCALVPTIDGSEELSRALASEESRKIPVRDLPPSLHSLLQIGRTRGRGRILELLEILRSLGLAVPLEPLSDPGAPFITCDPNRDHPTSFQVATDEGWSKEATAAAPRYWHFTSLASVYHWAETEFNPRFLRDIPIVSCADAVKYWDYLRTACHDAKLPAERRLGSTSHDMALAKSKAKTIRRRGSWIDGYKFTWHQTHYIDRFVRGMPVQTPLHLDEGAKDKIKNICRVVSAPEHAVRDYLAKAHASKVLEIEKAARRFEKESRNKASDAQTKASLAQKAAEARANRETKWTSLVAKVHPDPLGDAAAIRLRRVRTLFLQATGAQMAKWEREIAQAVHEADMATTVKSLSAKRFGGQTKQPGSTLPKPAVALPAPAVVVNPPEKSIASLIANQGPAIVEKVRTKKVKNAQSDPSTPAATPGKSGPRTRFHWNRDYEELAKDAYAIVHSRCRSRGKVDYSAVKQVFPGVARGSVRLHMKSIREDPTVAAYLLRLEDHWHDIWMQYRGTALLPDDDPLSLNFNLIAHIEFLRKHIDKNALRVGFAQAEEKEKNTIPASTEELFDRFDVVESSGGTPAWEFMWSTIVDENREKRSLRQAFTTRLDDLVLGTENSTDDILLAESALKMVMGTAQESYEPEAASRMLHIIGEKTVNVAQKNLLGRGVLSRRFKNGTNHPGRTLKISDINQNAIGGSLAHDTFQDAVALEDISTEDYTWREWPLLATDGDTAALIQLVSDNKVDFKIDTSQAQAARVAIDWNSKKADDDDIETAIFVRFHDIVIPQTPIPALPVDLAPMEVETVAVHGTTVDGSPACCKRWNEDSLIDCAACIEQEWCALAGSLERHERENMQLILDTVGKSGATGITKKELRVKTGLPRDALFDAVQCLTECSVPPVFWSGYGSLVLVASSHLRTWTVEISTAPLTRVFPRRWIDMSGSKVMDVWDAAARAVIGVLVFHPGVTQAQLRWRLRSVYDRQEVNEVVRYLRDAGFVDVRGGALPGDDEEESSLWLFVGSRHWYQA</sequence>
<keyword evidence="10" id="KW-1185">Reference proteome</keyword>
<gene>
    <name evidence="9" type="ORF">B0H15DRAFT_814236</name>
</gene>
<dbReference type="GO" id="GO:0042791">
    <property type="term" value="P:5S class rRNA transcription by RNA polymerase III"/>
    <property type="evidence" value="ECO:0007669"/>
    <property type="project" value="TreeGrafter"/>
</dbReference>
<evidence type="ECO:0000313" key="9">
    <source>
        <dbReference type="EMBL" id="KAJ7102344.1"/>
    </source>
</evidence>
<evidence type="ECO:0000256" key="5">
    <source>
        <dbReference type="ARBA" id="ARBA00023242"/>
    </source>
</evidence>
<reference evidence="9" key="1">
    <citation type="submission" date="2023-03" db="EMBL/GenBank/DDBJ databases">
        <title>Massive genome expansion in bonnet fungi (Mycena s.s.) driven by repeated elements and novel gene families across ecological guilds.</title>
        <authorList>
            <consortium name="Lawrence Berkeley National Laboratory"/>
            <person name="Harder C.B."/>
            <person name="Miyauchi S."/>
            <person name="Viragh M."/>
            <person name="Kuo A."/>
            <person name="Thoen E."/>
            <person name="Andreopoulos B."/>
            <person name="Lu D."/>
            <person name="Skrede I."/>
            <person name="Drula E."/>
            <person name="Henrissat B."/>
            <person name="Morin E."/>
            <person name="Kohler A."/>
            <person name="Barry K."/>
            <person name="LaButti K."/>
            <person name="Morin E."/>
            <person name="Salamov A."/>
            <person name="Lipzen A."/>
            <person name="Mereny Z."/>
            <person name="Hegedus B."/>
            <person name="Baldrian P."/>
            <person name="Stursova M."/>
            <person name="Weitz H."/>
            <person name="Taylor A."/>
            <person name="Grigoriev I.V."/>
            <person name="Nagy L.G."/>
            <person name="Martin F."/>
            <person name="Kauserud H."/>
        </authorList>
    </citation>
    <scope>NUCLEOTIDE SEQUENCE</scope>
    <source>
        <strain evidence="9">CBHHK173m</strain>
    </source>
</reference>
<organism evidence="9 10">
    <name type="scientific">Mycena belliarum</name>
    <dbReference type="NCBI Taxonomy" id="1033014"/>
    <lineage>
        <taxon>Eukaryota</taxon>
        <taxon>Fungi</taxon>
        <taxon>Dikarya</taxon>
        <taxon>Basidiomycota</taxon>
        <taxon>Agaricomycotina</taxon>
        <taxon>Agaricomycetes</taxon>
        <taxon>Agaricomycetidae</taxon>
        <taxon>Agaricales</taxon>
        <taxon>Marasmiineae</taxon>
        <taxon>Mycenaceae</taxon>
        <taxon>Mycena</taxon>
    </lineage>
</organism>
<evidence type="ECO:0000259" key="7">
    <source>
        <dbReference type="Pfam" id="PF04182"/>
    </source>
</evidence>
<dbReference type="GO" id="GO:0003677">
    <property type="term" value="F:DNA binding"/>
    <property type="evidence" value="ECO:0007669"/>
    <property type="project" value="UniProtKB-KW"/>
</dbReference>
<dbReference type="PANTHER" id="PTHR15180">
    <property type="entry name" value="GENERAL TRANSCRIPTION FACTOR 3C POLYPEPTIDE 1"/>
    <property type="match status" value="1"/>
</dbReference>
<feature type="region of interest" description="Disordered" evidence="6">
    <location>
        <begin position="1484"/>
        <end position="1508"/>
    </location>
</feature>
<feature type="region of interest" description="Disordered" evidence="6">
    <location>
        <begin position="507"/>
        <end position="689"/>
    </location>
</feature>
<evidence type="ECO:0000256" key="1">
    <source>
        <dbReference type="ARBA" id="ARBA00004123"/>
    </source>
</evidence>
<dbReference type="Proteomes" id="UP001222325">
    <property type="component" value="Unassembled WGS sequence"/>
</dbReference>
<dbReference type="PANTHER" id="PTHR15180:SF1">
    <property type="entry name" value="GENERAL TRANSCRIPTION FACTOR 3C POLYPEPTIDE 1"/>
    <property type="match status" value="1"/>
</dbReference>
<feature type="compositionally biased region" description="Polar residues" evidence="6">
    <location>
        <begin position="1488"/>
        <end position="1497"/>
    </location>
</feature>
<feature type="domain" description="Transcription factor tau subunit sfc3/Tfc3 C-terminal" evidence="8">
    <location>
        <begin position="1506"/>
        <end position="1855"/>
    </location>
</feature>
<protein>
    <recommendedName>
        <fullName evidence="11">B-block binding subunit of TFIIIC domain-containing protein</fullName>
    </recommendedName>
</protein>